<dbReference type="Gene3D" id="2.160.20.10">
    <property type="entry name" value="Single-stranded right-handed beta-helix, Pectin lyase-like"/>
    <property type="match status" value="1"/>
</dbReference>
<protein>
    <recommendedName>
        <fullName evidence="4">Filamentous haemagglutinin FhaB/tRNA nuclease CdiA-like TPS domain-containing protein</fullName>
    </recommendedName>
</protein>
<feature type="signal peptide" evidence="1">
    <location>
        <begin position="1"/>
        <end position="29"/>
    </location>
</feature>
<proteinExistence type="predicted"/>
<comment type="caution">
    <text evidence="2">The sequence shown here is derived from an EMBL/GenBank/DDBJ whole genome shotgun (WGS) entry which is preliminary data.</text>
</comment>
<evidence type="ECO:0000313" key="2">
    <source>
        <dbReference type="EMBL" id="OZY86303.1"/>
    </source>
</evidence>
<organism evidence="2 3">
    <name type="scientific">Cellvibrio mixtus</name>
    <dbReference type="NCBI Taxonomy" id="39650"/>
    <lineage>
        <taxon>Bacteria</taxon>
        <taxon>Pseudomonadati</taxon>
        <taxon>Pseudomonadota</taxon>
        <taxon>Gammaproteobacteria</taxon>
        <taxon>Cellvibrionales</taxon>
        <taxon>Cellvibrionaceae</taxon>
        <taxon>Cellvibrio</taxon>
    </lineage>
</organism>
<keyword evidence="1" id="KW-0732">Signal</keyword>
<dbReference type="AlphaFoldDB" id="A0A266Q8T1"/>
<evidence type="ECO:0000313" key="3">
    <source>
        <dbReference type="Proteomes" id="UP000216101"/>
    </source>
</evidence>
<dbReference type="InterPro" id="IPR012334">
    <property type="entry name" value="Pectin_lyas_fold"/>
</dbReference>
<dbReference type="EMBL" id="NHNI01000001">
    <property type="protein sequence ID" value="OZY86303.1"/>
    <property type="molecule type" value="Genomic_DNA"/>
</dbReference>
<dbReference type="RefSeq" id="WP_094984005.1">
    <property type="nucleotide sequence ID" value="NZ_NHNI01000001.1"/>
</dbReference>
<dbReference type="SUPFAM" id="SSF51126">
    <property type="entry name" value="Pectin lyase-like"/>
    <property type="match status" value="1"/>
</dbReference>
<accession>A0A266Q8T1</accession>
<keyword evidence="3" id="KW-1185">Reference proteome</keyword>
<gene>
    <name evidence="2" type="ORF">CBP51_04555</name>
</gene>
<name>A0A266Q8T1_9GAMM</name>
<feature type="chain" id="PRO_5013034904" description="Filamentous haemagglutinin FhaB/tRNA nuclease CdiA-like TPS domain-containing protein" evidence="1">
    <location>
        <begin position="30"/>
        <end position="878"/>
    </location>
</feature>
<dbReference type="Proteomes" id="UP000216101">
    <property type="component" value="Unassembled WGS sequence"/>
</dbReference>
<evidence type="ECO:0000256" key="1">
    <source>
        <dbReference type="SAM" id="SignalP"/>
    </source>
</evidence>
<sequence>MALLTKIYQPLSCLLISLAVVFSSVNVSASTIAIASSGNNDAKLVSSESSDMLIPSIPNSSGNSYTKLTSFTIHRPLKIINSTGTHGSVNSAPAKLIIIDATSANLNSNIEIVGETADLLIFTQTNTPFYCANCSFTNSGRVTLATAKVTFDTALNPGNVTSTSADLQINGLSTERVASVELISNKVYLNGNINTQTRGSRLSDGSYQLNSAGGLIIGAGGVNIFSGLVIAYPTLSVVGSASSSVLGFSKLTTISSQAVRIATAKPFRLLGTVTTKSDVTTAVNYRGMLSAVEESINIYSLGTSGVLSVEGALYSDKLVDVRSASDLTLSGIVNAAGLIAIAGEGKKLLQGASGSLTVPGRAAKWLVTRADNKDMVGLAECGEKPLKADGTIDEAKAYLCLSVFLSGGSVENNGSIKGRNVVVAAIGDLQNRYSGKIVADNLQLSSQQGFIRNGSQYPFKPLADSPKFLAPIDPNNIPLGTVTINDQLFLSAQNGAQKVDTSAFIIGKNVILSASGNIENINPYIELTTDTEQWRNGVVFSPAKWARVQMIAEDNLKIESRSYILNSSAYMGVSKPGGVFYASAPSIANQRYTAQAVVQPFNRDVNSVNNTGLEAALMVYSPQGAIYSFATLQFQLGRLGSFVNNSSYFEVLNNAVIGSPSDPSKSENVSPEARSKVINIGLNVDSVVNTSVNTQYVSCLYSFTGSGEAASRNHHAECQRLYGSIPTVAPGTQIEAQQGTLFSVKGIYDSTSHLQVTNHDVMAKMKDDVIANYIQAQSKASGSGIKNAPNGAAGGYISYSYVMKTMLSADKNFIITEPIFTLNTKYCSYSEAFCRGGVTASDVEKPVIRKNIAQLLEESFKKMKEFLIQCIDALKNLL</sequence>
<dbReference type="InterPro" id="IPR011050">
    <property type="entry name" value="Pectin_lyase_fold/virulence"/>
</dbReference>
<reference evidence="3" key="1">
    <citation type="submission" date="2017-05" db="EMBL/GenBank/DDBJ databases">
        <authorList>
            <person name="Barney B.M."/>
        </authorList>
    </citation>
    <scope>NUCLEOTIDE SEQUENCE [LARGE SCALE GENOMIC DNA]</scope>
    <source>
        <strain evidence="3">PSBB022</strain>
    </source>
</reference>
<evidence type="ECO:0008006" key="4">
    <source>
        <dbReference type="Google" id="ProtNLM"/>
    </source>
</evidence>